<organism evidence="1">
    <name type="scientific">Rhizophora mucronata</name>
    <name type="common">Asiatic mangrove</name>
    <dbReference type="NCBI Taxonomy" id="61149"/>
    <lineage>
        <taxon>Eukaryota</taxon>
        <taxon>Viridiplantae</taxon>
        <taxon>Streptophyta</taxon>
        <taxon>Embryophyta</taxon>
        <taxon>Tracheophyta</taxon>
        <taxon>Spermatophyta</taxon>
        <taxon>Magnoliopsida</taxon>
        <taxon>eudicotyledons</taxon>
        <taxon>Gunneridae</taxon>
        <taxon>Pentapetalae</taxon>
        <taxon>rosids</taxon>
        <taxon>fabids</taxon>
        <taxon>Malpighiales</taxon>
        <taxon>Rhizophoraceae</taxon>
        <taxon>Rhizophora</taxon>
    </lineage>
</organism>
<proteinExistence type="predicted"/>
<reference evidence="1" key="1">
    <citation type="submission" date="2018-02" db="EMBL/GenBank/DDBJ databases">
        <title>Rhizophora mucronata_Transcriptome.</title>
        <authorList>
            <person name="Meera S.P."/>
            <person name="Sreeshan A."/>
            <person name="Augustine A."/>
        </authorList>
    </citation>
    <scope>NUCLEOTIDE SEQUENCE</scope>
    <source>
        <tissue evidence="1">Leaf</tissue>
    </source>
</reference>
<dbReference type="AlphaFoldDB" id="A0A2P2NJZ3"/>
<sequence>MTLQQKAQVSLKFLDHRAVNQCKHFL</sequence>
<name>A0A2P2NJZ3_RHIMU</name>
<protein>
    <submittedName>
        <fullName evidence="1">Uncharacterized protein</fullName>
    </submittedName>
</protein>
<accession>A0A2P2NJZ3</accession>
<dbReference type="EMBL" id="GGEC01062347">
    <property type="protein sequence ID" value="MBX42831.1"/>
    <property type="molecule type" value="Transcribed_RNA"/>
</dbReference>
<evidence type="ECO:0000313" key="1">
    <source>
        <dbReference type="EMBL" id="MBX42831.1"/>
    </source>
</evidence>